<dbReference type="PROSITE" id="PS51502">
    <property type="entry name" value="S_R_A_B_BARREL"/>
    <property type="match status" value="1"/>
</dbReference>
<dbReference type="SMART" id="SM00886">
    <property type="entry name" value="Dabb"/>
    <property type="match status" value="1"/>
</dbReference>
<sequence length="98" mass="11449">MIVHQVYFWLHEPEKNLDAVIDGCKKIANTKSVKSHAIGKPAATEKREVIDDSYHIALVVNFETIEDHDQYQVDPIHLQFIEDHKDKWSSVKIYDFEV</sequence>
<feature type="domain" description="Stress-response A/B barrel" evidence="1">
    <location>
        <begin position="2"/>
        <end position="96"/>
    </location>
</feature>
<dbReference type="KEGG" id="camu:CA2015_0607"/>
<gene>
    <name evidence="2" type="ORF">CA2015_0607</name>
</gene>
<evidence type="ECO:0000313" key="3">
    <source>
        <dbReference type="Proteomes" id="UP000036520"/>
    </source>
</evidence>
<dbReference type="InterPro" id="IPR011008">
    <property type="entry name" value="Dimeric_a/b-barrel"/>
</dbReference>
<dbReference type="EMBL" id="CP012040">
    <property type="protein sequence ID" value="AKP50073.1"/>
    <property type="molecule type" value="Genomic_DNA"/>
</dbReference>
<dbReference type="Proteomes" id="UP000036520">
    <property type="component" value="Chromosome"/>
</dbReference>
<dbReference type="InterPro" id="IPR013097">
    <property type="entry name" value="Dabb"/>
</dbReference>
<dbReference type="OrthoDB" id="7189263at2"/>
<proteinExistence type="predicted"/>
<evidence type="ECO:0000259" key="1">
    <source>
        <dbReference type="PROSITE" id="PS51502"/>
    </source>
</evidence>
<protein>
    <submittedName>
        <fullName evidence="2">Stress responsive alpha-beta barrel domain protein</fullName>
    </submittedName>
</protein>
<evidence type="ECO:0000313" key="2">
    <source>
        <dbReference type="EMBL" id="AKP50073.1"/>
    </source>
</evidence>
<organism evidence="2 3">
    <name type="scientific">Cyclobacterium amurskyense</name>
    <dbReference type="NCBI Taxonomy" id="320787"/>
    <lineage>
        <taxon>Bacteria</taxon>
        <taxon>Pseudomonadati</taxon>
        <taxon>Bacteroidota</taxon>
        <taxon>Cytophagia</taxon>
        <taxon>Cytophagales</taxon>
        <taxon>Cyclobacteriaceae</taxon>
        <taxon>Cyclobacterium</taxon>
    </lineage>
</organism>
<accession>A0A0H4PBC5</accession>
<dbReference type="STRING" id="320787.CA2015_0607"/>
<reference evidence="2 3" key="1">
    <citation type="submission" date="2015-07" db="EMBL/GenBank/DDBJ databases">
        <authorList>
            <person name="Kim K.M."/>
        </authorList>
    </citation>
    <scope>NUCLEOTIDE SEQUENCE [LARGE SCALE GENOMIC DNA]</scope>
    <source>
        <strain evidence="2 3">KCTC 12363</strain>
    </source>
</reference>
<dbReference type="AlphaFoldDB" id="A0A0H4PBC5"/>
<dbReference type="RefSeq" id="WP_048640552.1">
    <property type="nucleotide sequence ID" value="NZ_CAXBGM010000046.1"/>
</dbReference>
<name>A0A0H4PBC5_9BACT</name>
<dbReference type="Pfam" id="PF07876">
    <property type="entry name" value="Dabb"/>
    <property type="match status" value="1"/>
</dbReference>
<dbReference type="SUPFAM" id="SSF54909">
    <property type="entry name" value="Dimeric alpha+beta barrel"/>
    <property type="match status" value="1"/>
</dbReference>
<keyword evidence="3" id="KW-1185">Reference proteome</keyword>
<dbReference type="Gene3D" id="3.30.70.100">
    <property type="match status" value="1"/>
</dbReference>